<dbReference type="EMBL" id="FOHU01000001">
    <property type="protein sequence ID" value="SES69199.1"/>
    <property type="molecule type" value="Genomic_DNA"/>
</dbReference>
<reference evidence="1 2" key="1">
    <citation type="submission" date="2016-10" db="EMBL/GenBank/DDBJ databases">
        <authorList>
            <person name="de Groot N.N."/>
        </authorList>
    </citation>
    <scope>NUCLEOTIDE SEQUENCE [LARGE SCALE GENOMIC DNA]</scope>
    <source>
        <strain evidence="1 2">DSM 18979</strain>
    </source>
</reference>
<dbReference type="OrthoDB" id="1738242at2"/>
<proteinExistence type="predicted"/>
<protein>
    <submittedName>
        <fullName evidence="1">Uncharacterized protein</fullName>
    </submittedName>
</protein>
<gene>
    <name evidence="1" type="ORF">SAMN05660297_00265</name>
</gene>
<evidence type="ECO:0000313" key="1">
    <source>
        <dbReference type="EMBL" id="SES69199.1"/>
    </source>
</evidence>
<dbReference type="Proteomes" id="UP000199568">
    <property type="component" value="Unassembled WGS sequence"/>
</dbReference>
<dbReference type="RefSeq" id="WP_090438119.1">
    <property type="nucleotide sequence ID" value="NZ_FOHU01000001.1"/>
</dbReference>
<accession>A0A1H9YJI0</accession>
<dbReference type="STRING" id="426128.SAMN05660297_00265"/>
<keyword evidence="2" id="KW-1185">Reference proteome</keyword>
<name>A0A1H9YJI0_9FIRM</name>
<dbReference type="AlphaFoldDB" id="A0A1H9YJI0"/>
<evidence type="ECO:0000313" key="2">
    <source>
        <dbReference type="Proteomes" id="UP000199568"/>
    </source>
</evidence>
<organism evidence="1 2">
    <name type="scientific">Natronincola peptidivorans</name>
    <dbReference type="NCBI Taxonomy" id="426128"/>
    <lineage>
        <taxon>Bacteria</taxon>
        <taxon>Bacillati</taxon>
        <taxon>Bacillota</taxon>
        <taxon>Clostridia</taxon>
        <taxon>Peptostreptococcales</taxon>
        <taxon>Natronincolaceae</taxon>
        <taxon>Natronincola</taxon>
    </lineage>
</organism>
<sequence length="213" mass="24909">MIQIDDAGSGSLLGGTIIGALRVETNEYYHSVIPLDYYKGENFQKKAYIHYVISIVEDLLNKLKVDKNEPIEVCRGYMFDASTIWLRENNYNYVKTVIKDPLQTKIEQSFEEYAIGLGLPKMFISYTKYPFHFHRILKWVYADYPNRSILCKTGWKSWKKHGNLKLQYSSEVIKTKNLICLKCYNIIPHKSIGKVITFYSNRKTKVFIHPTCI</sequence>